<reference evidence="2" key="1">
    <citation type="journal article" date="2019" name="Int. J. Syst. Evol. Microbiol.">
        <title>The Global Catalogue of Microorganisms (GCM) 10K type strain sequencing project: providing services to taxonomists for standard genome sequencing and annotation.</title>
        <authorList>
            <consortium name="The Broad Institute Genomics Platform"/>
            <consortium name="The Broad Institute Genome Sequencing Center for Infectious Disease"/>
            <person name="Wu L."/>
            <person name="Ma J."/>
        </authorList>
    </citation>
    <scope>NUCLEOTIDE SEQUENCE [LARGE SCALE GENOMIC DNA]</scope>
    <source>
        <strain evidence="2">JCM 16014</strain>
    </source>
</reference>
<evidence type="ECO:0000313" key="2">
    <source>
        <dbReference type="Proteomes" id="UP001500751"/>
    </source>
</evidence>
<sequence>MPSGLTADTVGPVDVAVFAFDGNRFNGDVAPALADLQRAGTIRILDATLVLKDAAGEISVLEIADSAIADSFEHLTGQEFDLLSDEDVTMVAEGLDRDSSALVIAWEHTWAARVSGAIRDSGGSVMFMERVPRENVIRAIKALDQG</sequence>
<keyword evidence="2" id="KW-1185">Reference proteome</keyword>
<dbReference type="Proteomes" id="UP001500751">
    <property type="component" value="Unassembled WGS sequence"/>
</dbReference>
<evidence type="ECO:0000313" key="1">
    <source>
        <dbReference type="EMBL" id="GAA2050128.1"/>
    </source>
</evidence>
<accession>A0ABP5GRS7</accession>
<dbReference type="EMBL" id="BAAAQN010000048">
    <property type="protein sequence ID" value="GAA2050128.1"/>
    <property type="molecule type" value="Genomic_DNA"/>
</dbReference>
<dbReference type="RefSeq" id="WP_344669564.1">
    <property type="nucleotide sequence ID" value="NZ_BAAAQN010000048.1"/>
</dbReference>
<evidence type="ECO:0008006" key="3">
    <source>
        <dbReference type="Google" id="ProtNLM"/>
    </source>
</evidence>
<dbReference type="Pfam" id="PF19850">
    <property type="entry name" value="DUF6325"/>
    <property type="match status" value="1"/>
</dbReference>
<name>A0ABP5GRS7_9ACTN</name>
<dbReference type="InterPro" id="IPR046288">
    <property type="entry name" value="DUF6325"/>
</dbReference>
<proteinExistence type="predicted"/>
<comment type="caution">
    <text evidence="1">The sequence shown here is derived from an EMBL/GenBank/DDBJ whole genome shotgun (WGS) entry which is preliminary data.</text>
</comment>
<protein>
    <recommendedName>
        <fullName evidence="3">DUF1269 domain-containing family protein</fullName>
    </recommendedName>
</protein>
<gene>
    <name evidence="1" type="ORF">GCM10009839_65510</name>
</gene>
<organism evidence="1 2">
    <name type="scientific">Catenulispora yoronensis</name>
    <dbReference type="NCBI Taxonomy" id="450799"/>
    <lineage>
        <taxon>Bacteria</taxon>
        <taxon>Bacillati</taxon>
        <taxon>Actinomycetota</taxon>
        <taxon>Actinomycetes</taxon>
        <taxon>Catenulisporales</taxon>
        <taxon>Catenulisporaceae</taxon>
        <taxon>Catenulispora</taxon>
    </lineage>
</organism>